<reference evidence="2 3" key="1">
    <citation type="submission" date="2018-08" db="EMBL/GenBank/DDBJ databases">
        <title>A genome reference for cultivated species of the human gut microbiota.</title>
        <authorList>
            <person name="Zou Y."/>
            <person name="Xue W."/>
            <person name="Luo G."/>
        </authorList>
    </citation>
    <scope>NUCLEOTIDE SEQUENCE [LARGE SCALE GENOMIC DNA]</scope>
    <source>
        <strain evidence="2 3">AF28-11</strain>
    </source>
</reference>
<keyword evidence="1" id="KW-0175">Coiled coil</keyword>
<organism evidence="2 3">
    <name type="scientific">Bacteroides uniformis</name>
    <dbReference type="NCBI Taxonomy" id="820"/>
    <lineage>
        <taxon>Bacteria</taxon>
        <taxon>Pseudomonadati</taxon>
        <taxon>Bacteroidota</taxon>
        <taxon>Bacteroidia</taxon>
        <taxon>Bacteroidales</taxon>
        <taxon>Bacteroidaceae</taxon>
        <taxon>Bacteroides</taxon>
    </lineage>
</organism>
<dbReference type="Proteomes" id="UP000283680">
    <property type="component" value="Unassembled WGS sequence"/>
</dbReference>
<evidence type="ECO:0000256" key="1">
    <source>
        <dbReference type="SAM" id="Coils"/>
    </source>
</evidence>
<evidence type="ECO:0000313" key="3">
    <source>
        <dbReference type="Proteomes" id="UP000283680"/>
    </source>
</evidence>
<evidence type="ECO:0000313" key="2">
    <source>
        <dbReference type="EMBL" id="RGQ54959.1"/>
    </source>
</evidence>
<dbReference type="RefSeq" id="WP_117967044.1">
    <property type="nucleotide sequence ID" value="NZ_JAHOJB010000009.1"/>
</dbReference>
<sequence>MIEELLAEVLYFYDDKINTCKKFIAKYREKLAKLEERMVKANVGLYDKINEEIDGYILSIKDYEESLDDWQYWPISSAF</sequence>
<accession>A0A412BJB6</accession>
<proteinExistence type="predicted"/>
<feature type="coiled-coil region" evidence="1">
    <location>
        <begin position="17"/>
        <end position="44"/>
    </location>
</feature>
<name>A0A412BJB6_BACUN</name>
<gene>
    <name evidence="2" type="ORF">DWY92_03145</name>
</gene>
<dbReference type="EMBL" id="QRTH01000001">
    <property type="protein sequence ID" value="RGQ54959.1"/>
    <property type="molecule type" value="Genomic_DNA"/>
</dbReference>
<dbReference type="AlphaFoldDB" id="A0A412BJB6"/>
<comment type="caution">
    <text evidence="2">The sequence shown here is derived from an EMBL/GenBank/DDBJ whole genome shotgun (WGS) entry which is preliminary data.</text>
</comment>
<protein>
    <submittedName>
        <fullName evidence="2">Uncharacterized protein</fullName>
    </submittedName>
</protein>